<dbReference type="PROSITE" id="PS00125">
    <property type="entry name" value="SER_THR_PHOSPHATASE"/>
    <property type="match status" value="1"/>
</dbReference>
<dbReference type="Proteomes" id="UP000006621">
    <property type="component" value="Chromosome"/>
</dbReference>
<dbReference type="InterPro" id="IPR029052">
    <property type="entry name" value="Metallo-depent_PP-like"/>
</dbReference>
<evidence type="ECO:0000259" key="1">
    <source>
        <dbReference type="PROSITE" id="PS00125"/>
    </source>
</evidence>
<dbReference type="GO" id="GO:0005737">
    <property type="term" value="C:cytoplasm"/>
    <property type="evidence" value="ECO:0007669"/>
    <property type="project" value="TreeGrafter"/>
</dbReference>
<name>F8E5Q4_FLESM</name>
<dbReference type="PANTHER" id="PTHR42850">
    <property type="entry name" value="METALLOPHOSPHOESTERASE"/>
    <property type="match status" value="1"/>
</dbReference>
<organism evidence="2 3">
    <name type="scientific">Flexistipes sinusarabici (strain ATCC 49648 / DSM 4947 / MAS 10)</name>
    <dbReference type="NCBI Taxonomy" id="717231"/>
    <lineage>
        <taxon>Bacteria</taxon>
        <taxon>Pseudomonadati</taxon>
        <taxon>Deferribacterota</taxon>
        <taxon>Deferribacteres</taxon>
        <taxon>Deferribacterales</taxon>
        <taxon>Flexistipitaceae</taxon>
        <taxon>Flexistipes</taxon>
    </lineage>
</organism>
<protein>
    <submittedName>
        <fullName evidence="2">Metallophosphoesterase</fullName>
    </submittedName>
</protein>
<keyword evidence="3" id="KW-1185">Reference proteome</keyword>
<dbReference type="PANTHER" id="PTHR42850:SF4">
    <property type="entry name" value="ZINC-DEPENDENT ENDOPOLYPHOSPHATASE"/>
    <property type="match status" value="1"/>
</dbReference>
<dbReference type="KEGG" id="fsi:Flexsi_1027"/>
<sequence length="258" mass="29282">MIAVIGDVHGCIKTLSELTERLLKKYDIEKFIFIGDLIDRGPASSEVLMFVQNLKREYPLELLRGNHEDMMLDFAAGVKHYGNTDWLNNGGIEAIKSISGEALFEKFSNGENIFEEFSLHLQKFEYLLSSIKDYLVVELKENKLLLSHAGVSDFSLPPERQMDYLPEDLRLVKYPFIWDRSVDSKREKYFDYIVIHGHTPVLKLTGYAESGKPFFNKDMDDNIVSINIDTGCVYGGSLSALVTNDGKTSDFEAVGCRD</sequence>
<dbReference type="InterPro" id="IPR050126">
    <property type="entry name" value="Ap4A_hydrolase"/>
</dbReference>
<dbReference type="PRINTS" id="PR00114">
    <property type="entry name" value="STPHPHTASE"/>
</dbReference>
<dbReference type="SUPFAM" id="SSF56300">
    <property type="entry name" value="Metallo-dependent phosphatases"/>
    <property type="match status" value="1"/>
</dbReference>
<dbReference type="OrthoDB" id="384253at2"/>
<dbReference type="GO" id="GO:0110154">
    <property type="term" value="P:RNA decapping"/>
    <property type="evidence" value="ECO:0007669"/>
    <property type="project" value="TreeGrafter"/>
</dbReference>
<reference evidence="3" key="2">
    <citation type="submission" date="2011-06" db="EMBL/GenBank/DDBJ databases">
        <title>The complete genome of Flexistipes sinusarabici DSM 4947.</title>
        <authorList>
            <person name="Lucas S."/>
            <person name="Han J."/>
            <person name="Lapidus A."/>
            <person name="Bruce D."/>
            <person name="Goodwin L."/>
            <person name="Pitluck S."/>
            <person name="Peters L."/>
            <person name="Kyrpides N."/>
            <person name="Mavromatis K."/>
            <person name="Ivanova N."/>
            <person name="Mikhailova N."/>
            <person name="Chertkov O."/>
            <person name="Detter J.C."/>
            <person name="Tapia R."/>
            <person name="Han C."/>
            <person name="Land M."/>
            <person name="Hauser L."/>
            <person name="Markowitz V."/>
            <person name="Cheng J.-F."/>
            <person name="Hugenholtz P."/>
            <person name="Woyke T."/>
            <person name="Wu D."/>
            <person name="Spring S."/>
            <person name="Schroeder M."/>
            <person name="Brambilla E."/>
            <person name="Klenk H.-P."/>
            <person name="Eisen J.A."/>
        </authorList>
    </citation>
    <scope>NUCLEOTIDE SEQUENCE [LARGE SCALE GENOMIC DNA]</scope>
    <source>
        <strain evidence="3">DSM 4947 / MAS 10</strain>
    </source>
</reference>
<dbReference type="GO" id="GO:0008803">
    <property type="term" value="F:bis(5'-nucleosyl)-tetraphosphatase (symmetrical) activity"/>
    <property type="evidence" value="ECO:0007669"/>
    <property type="project" value="TreeGrafter"/>
</dbReference>
<feature type="domain" description="Serine/threonine specific protein phosphatases" evidence="1">
    <location>
        <begin position="63"/>
        <end position="68"/>
    </location>
</feature>
<dbReference type="Pfam" id="PF00149">
    <property type="entry name" value="Metallophos"/>
    <property type="match status" value="1"/>
</dbReference>
<dbReference type="AlphaFoldDB" id="F8E5Q4"/>
<evidence type="ECO:0000313" key="3">
    <source>
        <dbReference type="Proteomes" id="UP000006621"/>
    </source>
</evidence>
<dbReference type="EMBL" id="CP002858">
    <property type="protein sequence ID" value="AEI14685.1"/>
    <property type="molecule type" value="Genomic_DNA"/>
</dbReference>
<dbReference type="Gene3D" id="3.60.21.10">
    <property type="match status" value="1"/>
</dbReference>
<dbReference type="CDD" id="cd00144">
    <property type="entry name" value="MPP_PPP_family"/>
    <property type="match status" value="1"/>
</dbReference>
<dbReference type="InterPro" id="IPR006186">
    <property type="entry name" value="Ser/Thr-sp_prot-phosphatase"/>
</dbReference>
<reference evidence="2 3" key="1">
    <citation type="journal article" date="2011" name="Stand. Genomic Sci.">
        <title>Genome sequence of the moderately thermophilic halophile Flexistipes sinusarabici strain (MAS10).</title>
        <authorList>
            <person name="Lapidus A."/>
            <person name="Chertkov O."/>
            <person name="Nolan M."/>
            <person name="Lucas S."/>
            <person name="Hammon N."/>
            <person name="Deshpande S."/>
            <person name="Cheng J.F."/>
            <person name="Tapia R."/>
            <person name="Han C."/>
            <person name="Goodwin L."/>
            <person name="Pitluck S."/>
            <person name="Liolios K."/>
            <person name="Pagani I."/>
            <person name="Ivanova N."/>
            <person name="Huntemann M."/>
            <person name="Mavromatis K."/>
            <person name="Mikhailova N."/>
            <person name="Pati A."/>
            <person name="Chen A."/>
            <person name="Palaniappan K."/>
            <person name="Land M."/>
            <person name="Hauser L."/>
            <person name="Brambilla E.M."/>
            <person name="Rohde M."/>
            <person name="Abt B."/>
            <person name="Spring S."/>
            <person name="Goker M."/>
            <person name="Bristow J."/>
            <person name="Eisen J.A."/>
            <person name="Markowitz V."/>
            <person name="Hugenholtz P."/>
            <person name="Kyrpides N.C."/>
            <person name="Klenk H.P."/>
            <person name="Woyke T."/>
        </authorList>
    </citation>
    <scope>NUCLEOTIDE SEQUENCE [LARGE SCALE GENOMIC DNA]</scope>
    <source>
        <strain evidence="3">DSM 4947 / MAS 10</strain>
    </source>
</reference>
<proteinExistence type="predicted"/>
<dbReference type="GO" id="GO:0016791">
    <property type="term" value="F:phosphatase activity"/>
    <property type="evidence" value="ECO:0007669"/>
    <property type="project" value="TreeGrafter"/>
</dbReference>
<dbReference type="STRING" id="717231.Flexsi_1027"/>
<evidence type="ECO:0000313" key="2">
    <source>
        <dbReference type="EMBL" id="AEI14685.1"/>
    </source>
</evidence>
<gene>
    <name evidence="2" type="ordered locus">Flexsi_1027</name>
</gene>
<accession>F8E5Q4</accession>
<dbReference type="HOGENOM" id="CLU_023125_4_0_0"/>
<dbReference type="eggNOG" id="COG0639">
    <property type="taxonomic scope" value="Bacteria"/>
</dbReference>
<dbReference type="InterPro" id="IPR004843">
    <property type="entry name" value="Calcineurin-like_PHP"/>
</dbReference>
<dbReference type="RefSeq" id="WP_013886175.1">
    <property type="nucleotide sequence ID" value="NC_015672.1"/>
</dbReference>